<keyword evidence="3" id="KW-1185">Reference proteome</keyword>
<organism evidence="2 3">
    <name type="scientific">Halalkalibacter kiskunsagensis</name>
    <dbReference type="NCBI Taxonomy" id="1548599"/>
    <lineage>
        <taxon>Bacteria</taxon>
        <taxon>Bacillati</taxon>
        <taxon>Bacillota</taxon>
        <taxon>Bacilli</taxon>
        <taxon>Bacillales</taxon>
        <taxon>Bacillaceae</taxon>
        <taxon>Halalkalibacter</taxon>
    </lineage>
</organism>
<feature type="transmembrane region" description="Helical" evidence="1">
    <location>
        <begin position="64"/>
        <end position="81"/>
    </location>
</feature>
<reference evidence="2 3" key="1">
    <citation type="submission" date="2024-09" db="EMBL/GenBank/DDBJ databases">
        <authorList>
            <person name="Sun Q."/>
            <person name="Mori K."/>
        </authorList>
    </citation>
    <scope>NUCLEOTIDE SEQUENCE [LARGE SCALE GENOMIC DNA]</scope>
    <source>
        <strain evidence="2 3">NCAIM B.02610</strain>
    </source>
</reference>
<sequence length="264" mass="29475">MIVFFISLPVVAYLSMIAFQTMNLGVLNYEGKQVPYSLGVVIIYSFAFAYAFPPQINETLSFSAFLYVFSIWFIGLMDDIYGKSYPKGLKGHIMHAIGKGVFTTGLVKAVGTVAFSVLFLWMNQPVSIFASFVALCLLTGFPHVMNLFDTRPLRVWKVTVCIVISVIVVNPLPAFPFIMMLLSILYVLYVLEGYKKAMLGDNGATVIGAILAVISLNHLSFLLQIVLLMFVVMFIALAEKYSFSKVIEKSTLLRRIDQLGVMRK</sequence>
<proteinExistence type="predicted"/>
<feature type="transmembrane region" description="Helical" evidence="1">
    <location>
        <begin position="209"/>
        <end position="237"/>
    </location>
</feature>
<evidence type="ECO:0000313" key="3">
    <source>
        <dbReference type="Proteomes" id="UP001589838"/>
    </source>
</evidence>
<feature type="transmembrane region" description="Helical" evidence="1">
    <location>
        <begin position="6"/>
        <end position="27"/>
    </location>
</feature>
<name>A0ABV6KCH7_9BACI</name>
<keyword evidence="1" id="KW-1133">Transmembrane helix</keyword>
<protein>
    <recommendedName>
        <fullName evidence="4">Glycosyltransferase</fullName>
    </recommendedName>
</protein>
<feature type="transmembrane region" description="Helical" evidence="1">
    <location>
        <begin position="101"/>
        <end position="122"/>
    </location>
</feature>
<keyword evidence="1" id="KW-0472">Membrane</keyword>
<feature type="transmembrane region" description="Helical" evidence="1">
    <location>
        <begin position="160"/>
        <end position="189"/>
    </location>
</feature>
<dbReference type="Proteomes" id="UP001589838">
    <property type="component" value="Unassembled WGS sequence"/>
</dbReference>
<evidence type="ECO:0000256" key="1">
    <source>
        <dbReference type="SAM" id="Phobius"/>
    </source>
</evidence>
<dbReference type="RefSeq" id="WP_335962562.1">
    <property type="nucleotide sequence ID" value="NZ_JAXBLX010000030.1"/>
</dbReference>
<accession>A0ABV6KCH7</accession>
<evidence type="ECO:0000313" key="2">
    <source>
        <dbReference type="EMBL" id="MFC0471019.1"/>
    </source>
</evidence>
<dbReference type="EMBL" id="JBHLUX010000028">
    <property type="protein sequence ID" value="MFC0471019.1"/>
    <property type="molecule type" value="Genomic_DNA"/>
</dbReference>
<comment type="caution">
    <text evidence="2">The sequence shown here is derived from an EMBL/GenBank/DDBJ whole genome shotgun (WGS) entry which is preliminary data.</text>
</comment>
<evidence type="ECO:0008006" key="4">
    <source>
        <dbReference type="Google" id="ProtNLM"/>
    </source>
</evidence>
<keyword evidence="1" id="KW-0812">Transmembrane</keyword>
<feature type="transmembrane region" description="Helical" evidence="1">
    <location>
        <begin position="128"/>
        <end position="148"/>
    </location>
</feature>
<feature type="transmembrane region" description="Helical" evidence="1">
    <location>
        <begin position="34"/>
        <end position="52"/>
    </location>
</feature>
<gene>
    <name evidence="2" type="ORF">ACFFHM_11140</name>
</gene>